<dbReference type="PROSITE" id="PS51755">
    <property type="entry name" value="OMPR_PHOB"/>
    <property type="match status" value="1"/>
</dbReference>
<evidence type="ECO:0000256" key="1">
    <source>
        <dbReference type="ARBA" id="ARBA00023125"/>
    </source>
</evidence>
<evidence type="ECO:0000313" key="5">
    <source>
        <dbReference type="Proteomes" id="UP000824229"/>
    </source>
</evidence>
<dbReference type="GO" id="GO:0003677">
    <property type="term" value="F:DNA binding"/>
    <property type="evidence" value="ECO:0007669"/>
    <property type="project" value="UniProtKB-UniRule"/>
</dbReference>
<dbReference type="Gene3D" id="1.10.10.10">
    <property type="entry name" value="Winged helix-like DNA-binding domain superfamily/Winged helix DNA-binding domain"/>
    <property type="match status" value="1"/>
</dbReference>
<evidence type="ECO:0000259" key="3">
    <source>
        <dbReference type="PROSITE" id="PS51755"/>
    </source>
</evidence>
<dbReference type="InterPro" id="IPR016032">
    <property type="entry name" value="Sig_transdc_resp-reg_C-effctor"/>
</dbReference>
<reference evidence="4" key="1">
    <citation type="journal article" date="2021" name="PeerJ">
        <title>Extensive microbial diversity within the chicken gut microbiome revealed by metagenomics and culture.</title>
        <authorList>
            <person name="Gilroy R."/>
            <person name="Ravi A."/>
            <person name="Getino M."/>
            <person name="Pursley I."/>
            <person name="Horton D.L."/>
            <person name="Alikhan N.F."/>
            <person name="Baker D."/>
            <person name="Gharbi K."/>
            <person name="Hall N."/>
            <person name="Watson M."/>
            <person name="Adriaenssens E.M."/>
            <person name="Foster-Nyarko E."/>
            <person name="Jarju S."/>
            <person name="Secka A."/>
            <person name="Antonio M."/>
            <person name="Oren A."/>
            <person name="Chaudhuri R.R."/>
            <person name="La Ragione R."/>
            <person name="Hildebrand F."/>
            <person name="Pallen M.J."/>
        </authorList>
    </citation>
    <scope>NUCLEOTIDE SEQUENCE</scope>
    <source>
        <strain evidence="4">B5-657</strain>
    </source>
</reference>
<feature type="DNA-binding region" description="OmpR/PhoB-type" evidence="2">
    <location>
        <begin position="1"/>
        <end position="59"/>
    </location>
</feature>
<comment type="caution">
    <text evidence="4">The sequence shown here is derived from an EMBL/GenBank/DDBJ whole genome shotgun (WGS) entry which is preliminary data.</text>
</comment>
<dbReference type="Proteomes" id="UP000824229">
    <property type="component" value="Unassembled WGS sequence"/>
</dbReference>
<dbReference type="SMART" id="SM00862">
    <property type="entry name" value="Trans_reg_C"/>
    <property type="match status" value="1"/>
</dbReference>
<dbReference type="SUPFAM" id="SSF46894">
    <property type="entry name" value="C-terminal effector domain of the bipartite response regulators"/>
    <property type="match status" value="1"/>
</dbReference>
<name>A0A9E2KEC9_9FIRM</name>
<sequence>MGQVLSMHQIYENVWHDTPYAPENTVAVHIRRLREKIEINPKEPKYIKVVWGSGYLVEKSSLS</sequence>
<keyword evidence="1 2" id="KW-0238">DNA-binding</keyword>
<organism evidence="4 5">
    <name type="scientific">Candidatus Cellulosilyticum pullistercoris</name>
    <dbReference type="NCBI Taxonomy" id="2838521"/>
    <lineage>
        <taxon>Bacteria</taxon>
        <taxon>Bacillati</taxon>
        <taxon>Bacillota</taxon>
        <taxon>Clostridia</taxon>
        <taxon>Lachnospirales</taxon>
        <taxon>Cellulosilyticaceae</taxon>
        <taxon>Cellulosilyticum</taxon>
    </lineage>
</organism>
<gene>
    <name evidence="4" type="ORF">H9872_08950</name>
</gene>
<feature type="non-terminal residue" evidence="4">
    <location>
        <position position="1"/>
    </location>
</feature>
<evidence type="ECO:0000313" key="4">
    <source>
        <dbReference type="EMBL" id="MBU3804866.1"/>
    </source>
</evidence>
<protein>
    <submittedName>
        <fullName evidence="4">Helix-turn-helix domain-containing protein</fullName>
    </submittedName>
</protein>
<dbReference type="GO" id="GO:0006355">
    <property type="term" value="P:regulation of DNA-templated transcription"/>
    <property type="evidence" value="ECO:0007669"/>
    <property type="project" value="InterPro"/>
</dbReference>
<dbReference type="CDD" id="cd00383">
    <property type="entry name" value="trans_reg_C"/>
    <property type="match status" value="1"/>
</dbReference>
<dbReference type="InterPro" id="IPR001867">
    <property type="entry name" value="OmpR/PhoB-type_DNA-bd"/>
</dbReference>
<feature type="domain" description="OmpR/PhoB-type" evidence="3">
    <location>
        <begin position="1"/>
        <end position="59"/>
    </location>
</feature>
<dbReference type="InterPro" id="IPR036388">
    <property type="entry name" value="WH-like_DNA-bd_sf"/>
</dbReference>
<accession>A0A9E2KEC9</accession>
<reference evidence="4" key="2">
    <citation type="submission" date="2021-04" db="EMBL/GenBank/DDBJ databases">
        <authorList>
            <person name="Gilroy R."/>
        </authorList>
    </citation>
    <scope>NUCLEOTIDE SEQUENCE</scope>
    <source>
        <strain evidence="4">B5-657</strain>
    </source>
</reference>
<evidence type="ECO:0000256" key="2">
    <source>
        <dbReference type="PROSITE-ProRule" id="PRU01091"/>
    </source>
</evidence>
<dbReference type="EMBL" id="JAHLFQ010000209">
    <property type="protein sequence ID" value="MBU3804866.1"/>
    <property type="molecule type" value="Genomic_DNA"/>
</dbReference>
<dbReference type="GO" id="GO:0000160">
    <property type="term" value="P:phosphorelay signal transduction system"/>
    <property type="evidence" value="ECO:0007669"/>
    <property type="project" value="InterPro"/>
</dbReference>
<proteinExistence type="predicted"/>
<dbReference type="AlphaFoldDB" id="A0A9E2KEC9"/>
<dbReference type="Pfam" id="PF00486">
    <property type="entry name" value="Trans_reg_C"/>
    <property type="match status" value="1"/>
</dbReference>